<dbReference type="Gene3D" id="3.40.50.150">
    <property type="entry name" value="Vaccinia Virus protein VP39"/>
    <property type="match status" value="1"/>
</dbReference>
<comment type="caution">
    <text evidence="8">The sequence shown here is derived from an EMBL/GenBank/DDBJ whole genome shotgun (WGS) entry which is preliminary data.</text>
</comment>
<comment type="similarity">
    <text evidence="1 7">Belongs to the N(4)/N(6)-methyltransferase family.</text>
</comment>
<dbReference type="SUPFAM" id="SSF53335">
    <property type="entry name" value="S-adenosyl-L-methionine-dependent methyltransferases"/>
    <property type="match status" value="1"/>
</dbReference>
<dbReference type="EC" id="2.1.1.72" evidence="2 7"/>
<evidence type="ECO:0000256" key="4">
    <source>
        <dbReference type="ARBA" id="ARBA00022679"/>
    </source>
</evidence>
<dbReference type="Proteomes" id="UP000316360">
    <property type="component" value="Unassembled WGS sequence"/>
</dbReference>
<dbReference type="InterPro" id="IPR012327">
    <property type="entry name" value="MeTrfase_D12"/>
</dbReference>
<sequence length="277" mass="31893">MIKTERLHFIRYPGGKQRITRQIVPYLPRKEVIKGSFVEPFLGGGAVFFVLEPQHAILADINTELITLYNGIRLFPLEVWGIFNNFASTKEAYYRIRDTKIEHKDIAFQAARTLYLNRTCFKGMWRHNAQGQFNVGYGGQSRRWVIDKTALLEVSNRLQNTDLLCSDFQPVIDSCGPHDFIFVDPPYLPGERELLHSHYVYNKFSFTEYQRLASVLHQATQKSIKWALTISSHPDILSLYQENCIIPLSKGTGRRPGILTDNPGEVLICNYYSEVSE</sequence>
<dbReference type="GO" id="GO:0043565">
    <property type="term" value="F:sequence-specific DNA binding"/>
    <property type="evidence" value="ECO:0007669"/>
    <property type="project" value="TreeGrafter"/>
</dbReference>
<accession>A0A523RYF2</accession>
<dbReference type="InterPro" id="IPR002052">
    <property type="entry name" value="DNA_methylase_N6_adenine_CS"/>
</dbReference>
<keyword evidence="5 7" id="KW-0949">S-adenosyl-L-methionine</keyword>
<dbReference type="InterPro" id="IPR029063">
    <property type="entry name" value="SAM-dependent_MTases_sf"/>
</dbReference>
<dbReference type="GO" id="GO:0006298">
    <property type="term" value="P:mismatch repair"/>
    <property type="evidence" value="ECO:0007669"/>
    <property type="project" value="TreeGrafter"/>
</dbReference>
<dbReference type="GO" id="GO:0032259">
    <property type="term" value="P:methylation"/>
    <property type="evidence" value="ECO:0007669"/>
    <property type="project" value="UniProtKB-KW"/>
</dbReference>
<dbReference type="PROSITE" id="PS00092">
    <property type="entry name" value="N6_MTASE"/>
    <property type="match status" value="1"/>
</dbReference>
<comment type="catalytic activity">
    <reaction evidence="6 7">
        <text>a 2'-deoxyadenosine in DNA + S-adenosyl-L-methionine = an N(6)-methyl-2'-deoxyadenosine in DNA + S-adenosyl-L-homocysteine + H(+)</text>
        <dbReference type="Rhea" id="RHEA:15197"/>
        <dbReference type="Rhea" id="RHEA-COMP:12418"/>
        <dbReference type="Rhea" id="RHEA-COMP:12419"/>
        <dbReference type="ChEBI" id="CHEBI:15378"/>
        <dbReference type="ChEBI" id="CHEBI:57856"/>
        <dbReference type="ChEBI" id="CHEBI:59789"/>
        <dbReference type="ChEBI" id="CHEBI:90615"/>
        <dbReference type="ChEBI" id="CHEBI:90616"/>
        <dbReference type="EC" id="2.1.1.72"/>
    </reaction>
</comment>
<proteinExistence type="inferred from homology"/>
<dbReference type="GO" id="GO:1904047">
    <property type="term" value="F:S-adenosyl-L-methionine binding"/>
    <property type="evidence" value="ECO:0007669"/>
    <property type="project" value="TreeGrafter"/>
</dbReference>
<evidence type="ECO:0000256" key="3">
    <source>
        <dbReference type="ARBA" id="ARBA00022603"/>
    </source>
</evidence>
<evidence type="ECO:0000256" key="2">
    <source>
        <dbReference type="ARBA" id="ARBA00011900"/>
    </source>
</evidence>
<gene>
    <name evidence="8" type="ORF">E3J84_03620</name>
</gene>
<evidence type="ECO:0000256" key="5">
    <source>
        <dbReference type="ARBA" id="ARBA00022691"/>
    </source>
</evidence>
<dbReference type="InterPro" id="IPR023095">
    <property type="entry name" value="Ade_MeTrfase_dom_2"/>
</dbReference>
<keyword evidence="4 7" id="KW-0808">Transferase</keyword>
<dbReference type="GO" id="GO:0009307">
    <property type="term" value="P:DNA restriction-modification system"/>
    <property type="evidence" value="ECO:0007669"/>
    <property type="project" value="InterPro"/>
</dbReference>
<organism evidence="8 9">
    <name type="scientific">Aerophobetes bacterium</name>
    <dbReference type="NCBI Taxonomy" id="2030807"/>
    <lineage>
        <taxon>Bacteria</taxon>
        <taxon>Candidatus Aerophobota</taxon>
    </lineage>
</organism>
<dbReference type="AlphaFoldDB" id="A0A523RYF2"/>
<dbReference type="EMBL" id="SOKJ01000203">
    <property type="protein sequence ID" value="TET10796.1"/>
    <property type="molecule type" value="Genomic_DNA"/>
</dbReference>
<protein>
    <recommendedName>
        <fullName evidence="2 7">Site-specific DNA-methyltransferase (adenine-specific)</fullName>
        <ecNumber evidence="2 7">2.1.1.72</ecNumber>
    </recommendedName>
</protein>
<evidence type="ECO:0000256" key="7">
    <source>
        <dbReference type="RuleBase" id="RU361257"/>
    </source>
</evidence>
<evidence type="ECO:0000256" key="6">
    <source>
        <dbReference type="ARBA" id="ARBA00047942"/>
    </source>
</evidence>
<evidence type="ECO:0000256" key="1">
    <source>
        <dbReference type="ARBA" id="ARBA00006594"/>
    </source>
</evidence>
<dbReference type="PANTHER" id="PTHR30481">
    <property type="entry name" value="DNA ADENINE METHYLASE"/>
    <property type="match status" value="1"/>
</dbReference>
<dbReference type="InterPro" id="IPR012263">
    <property type="entry name" value="M_m6A_EcoRV"/>
</dbReference>
<dbReference type="NCBIfam" id="TIGR00571">
    <property type="entry name" value="dam"/>
    <property type="match status" value="1"/>
</dbReference>
<reference evidence="8 9" key="1">
    <citation type="submission" date="2019-03" db="EMBL/GenBank/DDBJ databases">
        <title>Metabolic potential of uncultured bacteria and archaea associated with petroleum seepage in deep-sea sediments.</title>
        <authorList>
            <person name="Dong X."/>
            <person name="Hubert C."/>
        </authorList>
    </citation>
    <scope>NUCLEOTIDE SEQUENCE [LARGE SCALE GENOMIC DNA]</scope>
    <source>
        <strain evidence="8">E44_bin7</strain>
    </source>
</reference>
<evidence type="ECO:0000313" key="9">
    <source>
        <dbReference type="Proteomes" id="UP000316360"/>
    </source>
</evidence>
<dbReference type="PRINTS" id="PR00505">
    <property type="entry name" value="D12N6MTFRASE"/>
</dbReference>
<dbReference type="PANTHER" id="PTHR30481:SF3">
    <property type="entry name" value="DNA ADENINE METHYLASE"/>
    <property type="match status" value="1"/>
</dbReference>
<dbReference type="Gene3D" id="1.10.1020.10">
    <property type="entry name" value="Adenine-specific Methyltransferase, Domain 2"/>
    <property type="match status" value="1"/>
</dbReference>
<dbReference type="PIRSF" id="PIRSF000398">
    <property type="entry name" value="M_m6A_EcoRV"/>
    <property type="match status" value="1"/>
</dbReference>
<evidence type="ECO:0000313" key="8">
    <source>
        <dbReference type="EMBL" id="TET10796.1"/>
    </source>
</evidence>
<dbReference type="Pfam" id="PF02086">
    <property type="entry name" value="MethyltransfD12"/>
    <property type="match status" value="1"/>
</dbReference>
<keyword evidence="3 7" id="KW-0489">Methyltransferase</keyword>
<dbReference type="GO" id="GO:0009007">
    <property type="term" value="F:site-specific DNA-methyltransferase (adenine-specific) activity"/>
    <property type="evidence" value="ECO:0007669"/>
    <property type="project" value="UniProtKB-UniRule"/>
</dbReference>
<name>A0A523RYF2_UNCAE</name>